<evidence type="ECO:0000256" key="4">
    <source>
        <dbReference type="ARBA" id="ARBA00022825"/>
    </source>
</evidence>
<dbReference type="SUPFAM" id="SSF52096">
    <property type="entry name" value="ClpP/crotonase"/>
    <property type="match status" value="1"/>
</dbReference>
<feature type="transmembrane region" description="Helical" evidence="5">
    <location>
        <begin position="20"/>
        <end position="40"/>
    </location>
</feature>
<dbReference type="EMBL" id="JAASQI010000008">
    <property type="protein sequence ID" value="NIJ59369.1"/>
    <property type="molecule type" value="Genomic_DNA"/>
</dbReference>
<feature type="domain" description="Peptidase S49" evidence="6">
    <location>
        <begin position="107"/>
        <end position="257"/>
    </location>
</feature>
<keyword evidence="4" id="KW-0720">Serine protease</keyword>
<keyword evidence="5" id="KW-0812">Transmembrane</keyword>
<sequence length="322" mass="34376">MGYEADLIADRRRLRGRVTLWRALAFVALIAVAVVAGFSLREGGLSASRPHVARVTIDGLITGDQRTLDLIGDVRKSSAVQAVILRIDSPGGTTAGSEALHEALRRLAAEKPVVAVVDTLAASGGYIAALGADRIVARETSLVGSIGVLFQFPNVTGLLDSVGVSVEEVKSSPLKAAPNGFSPTSPEARAALESLVRDSFDWFKRLVRERRGYDDAGLARVADGRVFTGRQGVDLRLVDELGGEREAVAWLARERGVAEGLPLREWRRSLRDRSFGFLSGATLVAQAAGFERLAAFFGGLDAGAGVRRLDGLLALWHPEVEN</sequence>
<keyword evidence="5" id="KW-1133">Transmembrane helix</keyword>
<evidence type="ECO:0000313" key="7">
    <source>
        <dbReference type="EMBL" id="NIJ59369.1"/>
    </source>
</evidence>
<evidence type="ECO:0000256" key="3">
    <source>
        <dbReference type="ARBA" id="ARBA00022801"/>
    </source>
</evidence>
<dbReference type="CDD" id="cd07023">
    <property type="entry name" value="S49_Sppa_N_C"/>
    <property type="match status" value="1"/>
</dbReference>
<accession>A0ABX0V4B5</accession>
<dbReference type="EC" id="3.4.21.-" evidence="7"/>
<name>A0ABX0V4B5_9HYPH</name>
<protein>
    <submittedName>
        <fullName evidence="7">Protease-4</fullName>
        <ecNumber evidence="7">3.4.21.-</ecNumber>
    </submittedName>
</protein>
<dbReference type="Proteomes" id="UP001429580">
    <property type="component" value="Unassembled WGS sequence"/>
</dbReference>
<dbReference type="Gene3D" id="6.20.330.10">
    <property type="match status" value="1"/>
</dbReference>
<evidence type="ECO:0000259" key="6">
    <source>
        <dbReference type="Pfam" id="PF01343"/>
    </source>
</evidence>
<dbReference type="Pfam" id="PF01343">
    <property type="entry name" value="Peptidase_S49"/>
    <property type="match status" value="1"/>
</dbReference>
<keyword evidence="5" id="KW-0472">Membrane</keyword>
<dbReference type="InterPro" id="IPR047272">
    <property type="entry name" value="S49_SppA_C"/>
</dbReference>
<reference evidence="7 8" key="1">
    <citation type="submission" date="2020-03" db="EMBL/GenBank/DDBJ databases">
        <title>Genomic Encyclopedia of Type Strains, Phase IV (KMG-IV): sequencing the most valuable type-strain genomes for metagenomic binning, comparative biology and taxonomic classification.</title>
        <authorList>
            <person name="Goeker M."/>
        </authorList>
    </citation>
    <scope>NUCLEOTIDE SEQUENCE [LARGE SCALE GENOMIC DNA]</scope>
    <source>
        <strain evidence="7 8">DSM 103870</strain>
    </source>
</reference>
<dbReference type="InterPro" id="IPR002142">
    <property type="entry name" value="Peptidase_S49"/>
</dbReference>
<dbReference type="PANTHER" id="PTHR42987">
    <property type="entry name" value="PEPTIDASE S49"/>
    <property type="match status" value="1"/>
</dbReference>
<evidence type="ECO:0000313" key="8">
    <source>
        <dbReference type="Proteomes" id="UP001429580"/>
    </source>
</evidence>
<dbReference type="Gene3D" id="3.90.226.10">
    <property type="entry name" value="2-enoyl-CoA Hydratase, Chain A, domain 1"/>
    <property type="match status" value="1"/>
</dbReference>
<dbReference type="RefSeq" id="WP_166954614.1">
    <property type="nucleotide sequence ID" value="NZ_JAASQI010000008.1"/>
</dbReference>
<dbReference type="NCBIfam" id="TIGR00706">
    <property type="entry name" value="SppA_dom"/>
    <property type="match status" value="1"/>
</dbReference>
<evidence type="ECO:0000256" key="1">
    <source>
        <dbReference type="ARBA" id="ARBA00008683"/>
    </source>
</evidence>
<evidence type="ECO:0000256" key="2">
    <source>
        <dbReference type="ARBA" id="ARBA00022670"/>
    </source>
</evidence>
<comment type="similarity">
    <text evidence="1">Belongs to the peptidase S49 family.</text>
</comment>
<dbReference type="PANTHER" id="PTHR42987:SF6">
    <property type="entry name" value="PROTEINASE IV"/>
    <property type="match status" value="1"/>
</dbReference>
<gene>
    <name evidence="7" type="ORF">FHS82_003224</name>
</gene>
<comment type="caution">
    <text evidence="7">The sequence shown here is derived from an EMBL/GenBank/DDBJ whole genome shotgun (WGS) entry which is preliminary data.</text>
</comment>
<keyword evidence="2 7" id="KW-0645">Protease</keyword>
<keyword evidence="3 7" id="KW-0378">Hydrolase</keyword>
<evidence type="ECO:0000256" key="5">
    <source>
        <dbReference type="SAM" id="Phobius"/>
    </source>
</evidence>
<proteinExistence type="inferred from homology"/>
<dbReference type="InterPro" id="IPR029045">
    <property type="entry name" value="ClpP/crotonase-like_dom_sf"/>
</dbReference>
<keyword evidence="8" id="KW-1185">Reference proteome</keyword>
<dbReference type="GO" id="GO:0008233">
    <property type="term" value="F:peptidase activity"/>
    <property type="evidence" value="ECO:0007669"/>
    <property type="project" value="UniProtKB-KW"/>
</dbReference>
<dbReference type="GO" id="GO:0006508">
    <property type="term" value="P:proteolysis"/>
    <property type="evidence" value="ECO:0007669"/>
    <property type="project" value="UniProtKB-KW"/>
</dbReference>
<organism evidence="7 8">
    <name type="scientific">Pseudochelatococcus lubricantis</name>
    <dbReference type="NCBI Taxonomy" id="1538102"/>
    <lineage>
        <taxon>Bacteria</taxon>
        <taxon>Pseudomonadati</taxon>
        <taxon>Pseudomonadota</taxon>
        <taxon>Alphaproteobacteria</taxon>
        <taxon>Hyphomicrobiales</taxon>
        <taxon>Chelatococcaceae</taxon>
        <taxon>Pseudochelatococcus</taxon>
    </lineage>
</organism>
<dbReference type="InterPro" id="IPR004635">
    <property type="entry name" value="Pept_S49_SppA"/>
</dbReference>